<evidence type="ECO:0000256" key="4">
    <source>
        <dbReference type="ARBA" id="ARBA00022989"/>
    </source>
</evidence>
<sequence length="492" mass="49147">MIRLVNRLSGRGRAGGLRYGANLLGQAAGRGVYLAAGLAAFVMVGHMAGPAALGRYGLALAILAVALIAADFGTTLTFGARLGAIEPEMRAAEFGRMLSARLVLGLGTGAALLCILPMLPDAIQPALALAALLMPLAAARFLDALFQVCGRPGWSVWPALANAVILIGGTALALRLQLPEAALSLAAVGAGIAYGAVGLALALRLVPARLAPLPQALATIRAAAGVGVANALGSLNGRISLMMLAAFAGAAELGQFTAGFRFFELGAAVAITLCAPLVPVFGRAVGPLVDGRPRTGTAALRTRVRTALVPILAASCAGAVAACALAEPLVRLAFGPDFPGAVPVLRIATGMSVLLIAATILFAGLVPLGRTGFAVRGSAAACATNLIACTLLIPWNSLLGAALAALLAEAAMLLVLAHAFWRQAGPPLALADIPILAAPGLLTALAWAAGPAALAPGTVPAVAAVSAALVGWLCLRRPPTDPLPLPLPEASS</sequence>
<evidence type="ECO:0000256" key="1">
    <source>
        <dbReference type="ARBA" id="ARBA00004651"/>
    </source>
</evidence>
<keyword evidence="2" id="KW-1003">Cell membrane</keyword>
<evidence type="ECO:0000256" key="3">
    <source>
        <dbReference type="ARBA" id="ARBA00022692"/>
    </source>
</evidence>
<evidence type="ECO:0000256" key="2">
    <source>
        <dbReference type="ARBA" id="ARBA00022475"/>
    </source>
</evidence>
<dbReference type="RefSeq" id="WP_043386982.1">
    <property type="nucleotide sequence ID" value="NZ_CP015367.1"/>
</dbReference>
<organism evidence="8 10">
    <name type="scientific">Methylobacterium phyllosphaerae</name>
    <dbReference type="NCBI Taxonomy" id="418223"/>
    <lineage>
        <taxon>Bacteria</taxon>
        <taxon>Pseudomonadati</taxon>
        <taxon>Pseudomonadota</taxon>
        <taxon>Alphaproteobacteria</taxon>
        <taxon>Hyphomicrobiales</taxon>
        <taxon>Methylobacteriaceae</taxon>
        <taxon>Methylobacterium</taxon>
    </lineage>
</organism>
<feature type="transmembrane region" description="Helical" evidence="6">
    <location>
        <begin position="347"/>
        <end position="366"/>
    </location>
</feature>
<dbReference type="EMBL" id="CP015367">
    <property type="protein sequence ID" value="APT34068.1"/>
    <property type="molecule type" value="Genomic_DNA"/>
</dbReference>
<keyword evidence="3 6" id="KW-0812">Transmembrane</keyword>
<evidence type="ECO:0000313" key="8">
    <source>
        <dbReference type="EMBL" id="SFG99157.1"/>
    </source>
</evidence>
<feature type="transmembrane region" description="Helical" evidence="6">
    <location>
        <begin position="373"/>
        <end position="393"/>
    </location>
</feature>
<evidence type="ECO:0000313" key="10">
    <source>
        <dbReference type="Proteomes" id="UP000199140"/>
    </source>
</evidence>
<keyword evidence="9" id="KW-1185">Reference proteome</keyword>
<evidence type="ECO:0000256" key="6">
    <source>
        <dbReference type="SAM" id="Phobius"/>
    </source>
</evidence>
<protein>
    <submittedName>
        <fullName evidence="8">Membrane protein involved in the export of O-antigen and teichoic acid</fullName>
    </submittedName>
</protein>
<feature type="transmembrane region" description="Helical" evidence="6">
    <location>
        <begin position="454"/>
        <end position="475"/>
    </location>
</feature>
<feature type="transmembrane region" description="Helical" evidence="6">
    <location>
        <begin position="182"/>
        <end position="203"/>
    </location>
</feature>
<evidence type="ECO:0000256" key="5">
    <source>
        <dbReference type="ARBA" id="ARBA00023136"/>
    </source>
</evidence>
<dbReference type="AlphaFoldDB" id="A0AAE8L6V9"/>
<dbReference type="EMBL" id="FOPK01000011">
    <property type="protein sequence ID" value="SFG99157.1"/>
    <property type="molecule type" value="Genomic_DNA"/>
</dbReference>
<feature type="transmembrane region" description="Helical" evidence="6">
    <location>
        <begin position="21"/>
        <end position="44"/>
    </location>
</feature>
<feature type="transmembrane region" description="Helical" evidence="6">
    <location>
        <begin position="125"/>
        <end position="142"/>
    </location>
</feature>
<dbReference type="Proteomes" id="UP000199140">
    <property type="component" value="Unassembled WGS sequence"/>
</dbReference>
<reference evidence="7 9" key="1">
    <citation type="submission" date="2016-04" db="EMBL/GenBank/DDBJ databases">
        <title>Complete genome sequencing and analysis of CBMB27, Methylobacterium phyllosphaerae isolated from leaf tissues of rice (Oryza sativa L.).</title>
        <authorList>
            <person name="Lee Y."/>
            <person name="Hwangbo K."/>
            <person name="Chung H."/>
            <person name="Yoo J."/>
            <person name="Kim K.Y."/>
            <person name="Sa T.M."/>
            <person name="Um Y."/>
            <person name="Madhaiyan M."/>
        </authorList>
    </citation>
    <scope>NUCLEOTIDE SEQUENCE [LARGE SCALE GENOMIC DNA]</scope>
    <source>
        <strain evidence="7 9">CBMB27</strain>
    </source>
</reference>
<accession>A0AAE8L6V9</accession>
<gene>
    <name evidence="7" type="ORF">MCBMB27_04777</name>
    <name evidence="8" type="ORF">SAMN05192567_111173</name>
</gene>
<feature type="transmembrane region" description="Helical" evidence="6">
    <location>
        <begin position="56"/>
        <end position="78"/>
    </location>
</feature>
<feature type="transmembrane region" description="Helical" evidence="6">
    <location>
        <begin position="98"/>
        <end position="119"/>
    </location>
</feature>
<evidence type="ECO:0000313" key="7">
    <source>
        <dbReference type="EMBL" id="APT34068.1"/>
    </source>
</evidence>
<feature type="transmembrane region" description="Helical" evidence="6">
    <location>
        <begin position="399"/>
        <end position="421"/>
    </location>
</feature>
<comment type="subcellular location">
    <subcellularLocation>
        <location evidence="1">Cell membrane</location>
        <topology evidence="1">Multi-pass membrane protein</topology>
    </subcellularLocation>
</comment>
<keyword evidence="5 6" id="KW-0472">Membrane</keyword>
<reference evidence="8 10" key="2">
    <citation type="submission" date="2016-10" db="EMBL/GenBank/DDBJ databases">
        <authorList>
            <person name="Varghese N."/>
            <person name="Submissions S."/>
        </authorList>
    </citation>
    <scope>NUCLEOTIDE SEQUENCE [LARGE SCALE GENOMIC DNA]</scope>
    <source>
        <strain evidence="8 10">CBMB27</strain>
    </source>
</reference>
<evidence type="ECO:0000313" key="9">
    <source>
        <dbReference type="Proteomes" id="UP000185487"/>
    </source>
</evidence>
<feature type="transmembrane region" description="Helical" evidence="6">
    <location>
        <begin position="154"/>
        <end position="176"/>
    </location>
</feature>
<feature type="transmembrane region" description="Helical" evidence="6">
    <location>
        <begin position="266"/>
        <end position="286"/>
    </location>
</feature>
<dbReference type="Proteomes" id="UP000185487">
    <property type="component" value="Chromosome"/>
</dbReference>
<feature type="transmembrane region" description="Helical" evidence="6">
    <location>
        <begin position="428"/>
        <end position="448"/>
    </location>
</feature>
<name>A0AAE8L6V9_9HYPH</name>
<keyword evidence="4 6" id="KW-1133">Transmembrane helix</keyword>
<feature type="transmembrane region" description="Helical" evidence="6">
    <location>
        <begin position="307"/>
        <end position="327"/>
    </location>
</feature>
<dbReference type="InterPro" id="IPR050833">
    <property type="entry name" value="Poly_Biosynth_Transport"/>
</dbReference>
<dbReference type="GO" id="GO:0005886">
    <property type="term" value="C:plasma membrane"/>
    <property type="evidence" value="ECO:0007669"/>
    <property type="project" value="UniProtKB-SubCell"/>
</dbReference>
<dbReference type="KEGG" id="mphy:MCBMB27_04777"/>
<proteinExistence type="predicted"/>
<dbReference type="PANTHER" id="PTHR30250">
    <property type="entry name" value="PST FAMILY PREDICTED COLANIC ACID TRANSPORTER"/>
    <property type="match status" value="1"/>
</dbReference>
<dbReference type="PANTHER" id="PTHR30250:SF11">
    <property type="entry name" value="O-ANTIGEN TRANSPORTER-RELATED"/>
    <property type="match status" value="1"/>
</dbReference>